<keyword evidence="5" id="KW-1133">Transmembrane helix</keyword>
<dbReference type="InterPro" id="IPR013083">
    <property type="entry name" value="Znf_RING/FYVE/PHD"/>
</dbReference>
<dbReference type="SUPFAM" id="SSF57850">
    <property type="entry name" value="RING/U-box"/>
    <property type="match status" value="1"/>
</dbReference>
<dbReference type="OrthoDB" id="7759664at2759"/>
<dbReference type="Gene3D" id="3.30.40.10">
    <property type="entry name" value="Zinc/RING finger domain, C3HC4 (zinc finger)"/>
    <property type="match status" value="1"/>
</dbReference>
<dbReference type="InterPro" id="IPR001841">
    <property type="entry name" value="Znf_RING"/>
</dbReference>
<evidence type="ECO:0000259" key="6">
    <source>
        <dbReference type="PROSITE" id="PS50089"/>
    </source>
</evidence>
<dbReference type="PROSITE" id="PS51257">
    <property type="entry name" value="PROKAR_LIPOPROTEIN"/>
    <property type="match status" value="1"/>
</dbReference>
<keyword evidence="5" id="KW-0812">Transmembrane</keyword>
<evidence type="ECO:0000256" key="2">
    <source>
        <dbReference type="ARBA" id="ARBA00022771"/>
    </source>
</evidence>
<proteinExistence type="predicted"/>
<keyword evidence="1" id="KW-0479">Metal-binding</keyword>
<feature type="transmembrane region" description="Helical" evidence="5">
    <location>
        <begin position="197"/>
        <end position="220"/>
    </location>
</feature>
<dbReference type="EMBL" id="LWDP01000015">
    <property type="protein sequence ID" value="ORD94573.1"/>
    <property type="molecule type" value="Genomic_DNA"/>
</dbReference>
<feature type="transmembrane region" description="Helical" evidence="5">
    <location>
        <begin position="162"/>
        <end position="185"/>
    </location>
</feature>
<accession>A0A1Y1S8R5</accession>
<protein>
    <submittedName>
        <fullName evidence="7">HRD1</fullName>
    </submittedName>
</protein>
<name>A0A1Y1S8R5_9MICR</name>
<evidence type="ECO:0000256" key="1">
    <source>
        <dbReference type="ARBA" id="ARBA00022723"/>
    </source>
</evidence>
<feature type="transmembrane region" description="Helical" evidence="5">
    <location>
        <begin position="52"/>
        <end position="75"/>
    </location>
</feature>
<reference evidence="7 8" key="1">
    <citation type="journal article" date="2017" name="Environ. Microbiol.">
        <title>Decay of the glycolytic pathway and adaptation to intranuclear parasitism within Enterocytozoonidae microsporidia.</title>
        <authorList>
            <person name="Wiredu Boakye D."/>
            <person name="Jaroenlak P."/>
            <person name="Prachumwat A."/>
            <person name="Williams T.A."/>
            <person name="Bateman K.S."/>
            <person name="Itsathitphaisarn O."/>
            <person name="Sritunyalucksana K."/>
            <person name="Paszkiewicz K.H."/>
            <person name="Moore K.A."/>
            <person name="Stentiford G.D."/>
            <person name="Williams B.A."/>
        </authorList>
    </citation>
    <scope>NUCLEOTIDE SEQUENCE [LARGE SCALE GENOMIC DNA]</scope>
    <source>
        <strain evidence="7 8">GB1</strain>
    </source>
</reference>
<dbReference type="SMART" id="SM00184">
    <property type="entry name" value="RING"/>
    <property type="match status" value="1"/>
</dbReference>
<keyword evidence="3" id="KW-0862">Zinc</keyword>
<evidence type="ECO:0000313" key="8">
    <source>
        <dbReference type="Proteomes" id="UP000192639"/>
    </source>
</evidence>
<keyword evidence="5" id="KW-0472">Membrane</keyword>
<dbReference type="AlphaFoldDB" id="A0A1Y1S8R5"/>
<evidence type="ECO:0000313" key="7">
    <source>
        <dbReference type="EMBL" id="ORD94573.1"/>
    </source>
</evidence>
<gene>
    <name evidence="7" type="primary">HRD1</name>
    <name evidence="7" type="ORF">ECANGB1_468</name>
</gene>
<dbReference type="PANTHER" id="PTHR45969">
    <property type="entry name" value="RING ZINC FINGER PROTEIN-RELATED"/>
    <property type="match status" value="1"/>
</dbReference>
<feature type="transmembrane region" description="Helical" evidence="5">
    <location>
        <begin position="137"/>
        <end position="155"/>
    </location>
</feature>
<evidence type="ECO:0000256" key="4">
    <source>
        <dbReference type="PROSITE-ProRule" id="PRU00175"/>
    </source>
</evidence>
<evidence type="ECO:0000256" key="5">
    <source>
        <dbReference type="SAM" id="Phobius"/>
    </source>
</evidence>
<feature type="domain" description="RING-type" evidence="6">
    <location>
        <begin position="272"/>
        <end position="310"/>
    </location>
</feature>
<organism evidence="7 8">
    <name type="scientific">Enterospora canceri</name>
    <dbReference type="NCBI Taxonomy" id="1081671"/>
    <lineage>
        <taxon>Eukaryota</taxon>
        <taxon>Fungi</taxon>
        <taxon>Fungi incertae sedis</taxon>
        <taxon>Microsporidia</taxon>
        <taxon>Enterocytozoonidae</taxon>
        <taxon>Enterospora</taxon>
    </lineage>
</organism>
<dbReference type="PROSITE" id="PS50089">
    <property type="entry name" value="ZF_RING_2"/>
    <property type="match status" value="1"/>
</dbReference>
<evidence type="ECO:0000256" key="3">
    <source>
        <dbReference type="ARBA" id="ARBA00022833"/>
    </source>
</evidence>
<sequence>MLKSFMKNEATFYATLILAVSCAIGLLLRLHVAQLNLFDCIQTIYSNTDVFLLYNVLLTLLLTTCSAILSHTLFLPLAESEQGTFNDMALEYLSNCFMTAVSFPYVLHISSLLPFVFMYNVTGLTWVFKLNLHNRSFSRNLVCFVVIGSLILYKLQQYVNKFAMAFMSFNGLLAFEYFISLFYLFKHMALFIFSEMNPYTIFGIHFLHLSAKIILTAYYANNLIRFRMPISYIKLIVIDLQELRRRCVIFYRYVALCSRLESIPDTVVNTTCVICTDDMERGKMLGCDHVFHTDCLKMWCERESTCPICRKPLSTEKTVEIEQGNTIIRAVPL</sequence>
<comment type="caution">
    <text evidence="7">The sequence shown here is derived from an EMBL/GenBank/DDBJ whole genome shotgun (WGS) entry which is preliminary data.</text>
</comment>
<keyword evidence="2 4" id="KW-0863">Zinc-finger</keyword>
<feature type="transmembrane region" description="Helical" evidence="5">
    <location>
        <begin position="96"/>
        <end position="117"/>
    </location>
</feature>
<dbReference type="GO" id="GO:0008270">
    <property type="term" value="F:zinc ion binding"/>
    <property type="evidence" value="ECO:0007669"/>
    <property type="project" value="UniProtKB-KW"/>
</dbReference>
<keyword evidence="8" id="KW-1185">Reference proteome</keyword>
<dbReference type="Proteomes" id="UP000192639">
    <property type="component" value="Unassembled WGS sequence"/>
</dbReference>
<dbReference type="Pfam" id="PF13639">
    <property type="entry name" value="zf-RING_2"/>
    <property type="match status" value="1"/>
</dbReference>
<dbReference type="VEuPathDB" id="MicrosporidiaDB:ECANGB1_468"/>
<feature type="transmembrane region" description="Helical" evidence="5">
    <location>
        <begin position="12"/>
        <end position="32"/>
    </location>
</feature>